<protein>
    <submittedName>
        <fullName evidence="1">Uncharacterized protein</fullName>
    </submittedName>
</protein>
<dbReference type="EMBL" id="JBBHLC010000060">
    <property type="protein sequence ID" value="MEJ5865061.1"/>
    <property type="molecule type" value="Genomic_DNA"/>
</dbReference>
<evidence type="ECO:0000313" key="2">
    <source>
        <dbReference type="Proteomes" id="UP001380290"/>
    </source>
</evidence>
<dbReference type="RefSeq" id="WP_339600095.1">
    <property type="nucleotide sequence ID" value="NZ_JBBHLC010000060.1"/>
</dbReference>
<name>A0ABU8QWP8_9PSED</name>
<sequence length="150" mass="16907">MEMDEDFLETHDVDFFAYFEDGLLGHFATAGKGFVPELVKGSIESYERVCDYVDSLGGNFGFKIIDRNVPVFNTTAQRDRYLKSFSIMAKKGLFSYDYRGDRYKLIVAPQIGRRISEIPSDIGSALAALSLSTSENIELISSNFFKLDLN</sequence>
<keyword evidence="2" id="KW-1185">Reference proteome</keyword>
<accession>A0ABU8QWP8</accession>
<reference evidence="1 2" key="1">
    <citation type="submission" date="2024-02" db="EMBL/GenBank/DDBJ databases">
        <title>Identification of pathogenicity and growth-promoting function of Pseudomonas putida variant.</title>
        <authorList>
            <person name="Sun J."/>
        </authorList>
    </citation>
    <scope>NUCLEOTIDE SEQUENCE [LARGE SCALE GENOMIC DNA]</scope>
    <source>
        <strain evidence="1 2">A03</strain>
    </source>
</reference>
<dbReference type="Proteomes" id="UP001380290">
    <property type="component" value="Unassembled WGS sequence"/>
</dbReference>
<gene>
    <name evidence="1" type="ORF">V7S98_17730</name>
</gene>
<evidence type="ECO:0000313" key="1">
    <source>
        <dbReference type="EMBL" id="MEJ5865061.1"/>
    </source>
</evidence>
<proteinExistence type="predicted"/>
<organism evidence="1 2">
    <name type="scientific">Pseudomonas farsensis</name>
    <dbReference type="NCBI Taxonomy" id="2745492"/>
    <lineage>
        <taxon>Bacteria</taxon>
        <taxon>Pseudomonadati</taxon>
        <taxon>Pseudomonadota</taxon>
        <taxon>Gammaproteobacteria</taxon>
        <taxon>Pseudomonadales</taxon>
        <taxon>Pseudomonadaceae</taxon>
        <taxon>Pseudomonas</taxon>
    </lineage>
</organism>
<comment type="caution">
    <text evidence="1">The sequence shown here is derived from an EMBL/GenBank/DDBJ whole genome shotgun (WGS) entry which is preliminary data.</text>
</comment>